<keyword evidence="9" id="KW-1185">Reference proteome</keyword>
<dbReference type="STRING" id="264951.A0A443I7P6"/>
<comment type="subcellular location">
    <subcellularLocation>
        <location evidence="1">Membrane</location>
        <topology evidence="1">Multi-pass membrane protein</topology>
    </subcellularLocation>
</comment>
<keyword evidence="5 7" id="KW-1133">Transmembrane helix</keyword>
<dbReference type="GeneID" id="39602579"/>
<evidence type="ECO:0000256" key="3">
    <source>
        <dbReference type="ARBA" id="ARBA00022448"/>
    </source>
</evidence>
<sequence length="325" mass="36393">MSSDNLHRTQTVSDLETGTSEAIRRHAYRHVLAAKSISQRILHFERITPDQLSCIAEATGAFFYVFPGLASITTFVLNTQKELRATAYGSFFQIFFAFTVGSFIALFVRILSLGHMYPAITIASAMWRDFPWKTVPRYILSQILGATVAGLLVVVIYWNQIRALKEAMLAANQPLVSPLGPAGIFLSLPGTSRNFTAIWLPVHGVLIWTAIEATVIVGITYGAMVWGFAPATTVKDFARYIARSVDQRIFATLFLCGGTFSYRLYFWVAILVHFPVVLFAAATWELFLRERFEKKLRTGTKKMVREDELGGRTSSEHVGFIRTVS</sequence>
<dbReference type="EMBL" id="RCNU01000001">
    <property type="protein sequence ID" value="RWR00083.1"/>
    <property type="molecule type" value="Genomic_DNA"/>
</dbReference>
<dbReference type="GO" id="GO:0015250">
    <property type="term" value="F:water channel activity"/>
    <property type="evidence" value="ECO:0007669"/>
    <property type="project" value="TreeGrafter"/>
</dbReference>
<dbReference type="PANTHER" id="PTHR43829:SF14">
    <property type="entry name" value="AQUAPORIN 3"/>
    <property type="match status" value="1"/>
</dbReference>
<dbReference type="GO" id="GO:0015254">
    <property type="term" value="F:glycerol channel activity"/>
    <property type="evidence" value="ECO:0007669"/>
    <property type="project" value="TreeGrafter"/>
</dbReference>
<feature type="transmembrane region" description="Helical" evidence="7">
    <location>
        <begin position="61"/>
        <end position="79"/>
    </location>
</feature>
<evidence type="ECO:0000256" key="4">
    <source>
        <dbReference type="ARBA" id="ARBA00022692"/>
    </source>
</evidence>
<accession>A0A443I7P6</accession>
<dbReference type="Pfam" id="PF00230">
    <property type="entry name" value="MIP"/>
    <property type="match status" value="1"/>
</dbReference>
<dbReference type="InterPro" id="IPR023271">
    <property type="entry name" value="Aquaporin-like"/>
</dbReference>
<dbReference type="AlphaFoldDB" id="A0A443I7P6"/>
<dbReference type="RefSeq" id="XP_028489727.1">
    <property type="nucleotide sequence ID" value="XM_028633302.1"/>
</dbReference>
<proteinExistence type="inferred from homology"/>
<feature type="transmembrane region" description="Helical" evidence="7">
    <location>
        <begin position="91"/>
        <end position="118"/>
    </location>
</feature>
<evidence type="ECO:0000256" key="1">
    <source>
        <dbReference type="ARBA" id="ARBA00004141"/>
    </source>
</evidence>
<evidence type="ECO:0000256" key="7">
    <source>
        <dbReference type="SAM" id="Phobius"/>
    </source>
</evidence>
<feature type="transmembrane region" description="Helical" evidence="7">
    <location>
        <begin position="264"/>
        <end position="287"/>
    </location>
</feature>
<evidence type="ECO:0000313" key="9">
    <source>
        <dbReference type="Proteomes" id="UP000283841"/>
    </source>
</evidence>
<reference evidence="8 9" key="1">
    <citation type="journal article" date="2018" name="Front. Microbiol.">
        <title>Genomic and genetic insights into a cosmopolitan fungus, Paecilomyces variotii (Eurotiales).</title>
        <authorList>
            <person name="Urquhart A.S."/>
            <person name="Mondo S.J."/>
            <person name="Makela M.R."/>
            <person name="Hane J.K."/>
            <person name="Wiebenga A."/>
            <person name="He G."/>
            <person name="Mihaltcheva S."/>
            <person name="Pangilinan J."/>
            <person name="Lipzen A."/>
            <person name="Barry K."/>
            <person name="de Vries R.P."/>
            <person name="Grigoriev I.V."/>
            <person name="Idnurm A."/>
        </authorList>
    </citation>
    <scope>NUCLEOTIDE SEQUENCE [LARGE SCALE GENOMIC DNA]</scope>
    <source>
        <strain evidence="8 9">CBS 101075</strain>
    </source>
</reference>
<dbReference type="InterPro" id="IPR050363">
    <property type="entry name" value="MIP/Aquaporin"/>
</dbReference>
<feature type="transmembrane region" description="Helical" evidence="7">
    <location>
        <begin position="205"/>
        <end position="229"/>
    </location>
</feature>
<evidence type="ECO:0000256" key="6">
    <source>
        <dbReference type="ARBA" id="ARBA00023136"/>
    </source>
</evidence>
<dbReference type="SUPFAM" id="SSF81338">
    <property type="entry name" value="Aquaporin-like"/>
    <property type="match status" value="1"/>
</dbReference>
<dbReference type="InterPro" id="IPR000425">
    <property type="entry name" value="MIP"/>
</dbReference>
<gene>
    <name evidence="8" type="ORF">C8Q69DRAFT_512882</name>
</gene>
<keyword evidence="3" id="KW-0813">Transport</keyword>
<evidence type="ECO:0000256" key="2">
    <source>
        <dbReference type="ARBA" id="ARBA00006175"/>
    </source>
</evidence>
<keyword evidence="6 7" id="KW-0472">Membrane</keyword>
<comment type="caution">
    <text evidence="8">The sequence shown here is derived from an EMBL/GenBank/DDBJ whole genome shotgun (WGS) entry which is preliminary data.</text>
</comment>
<dbReference type="Gene3D" id="1.20.1080.10">
    <property type="entry name" value="Glycerol uptake facilitator protein"/>
    <property type="match status" value="1"/>
</dbReference>
<evidence type="ECO:0000256" key="5">
    <source>
        <dbReference type="ARBA" id="ARBA00022989"/>
    </source>
</evidence>
<dbReference type="VEuPathDB" id="FungiDB:C8Q69DRAFT_512882"/>
<dbReference type="Proteomes" id="UP000283841">
    <property type="component" value="Unassembled WGS sequence"/>
</dbReference>
<dbReference type="GO" id="GO:0005886">
    <property type="term" value="C:plasma membrane"/>
    <property type="evidence" value="ECO:0007669"/>
    <property type="project" value="TreeGrafter"/>
</dbReference>
<name>A0A443I7P6_BYSSP</name>
<organism evidence="8 9">
    <name type="scientific">Byssochlamys spectabilis</name>
    <name type="common">Paecilomyces variotii</name>
    <dbReference type="NCBI Taxonomy" id="264951"/>
    <lineage>
        <taxon>Eukaryota</taxon>
        <taxon>Fungi</taxon>
        <taxon>Dikarya</taxon>
        <taxon>Ascomycota</taxon>
        <taxon>Pezizomycotina</taxon>
        <taxon>Eurotiomycetes</taxon>
        <taxon>Eurotiomycetidae</taxon>
        <taxon>Eurotiales</taxon>
        <taxon>Thermoascaceae</taxon>
        <taxon>Paecilomyces</taxon>
    </lineage>
</organism>
<comment type="similarity">
    <text evidence="2">Belongs to the MIP/aquaporin (TC 1.A.8) family.</text>
</comment>
<feature type="transmembrane region" description="Helical" evidence="7">
    <location>
        <begin position="138"/>
        <end position="158"/>
    </location>
</feature>
<dbReference type="PANTHER" id="PTHR43829">
    <property type="entry name" value="AQUAPORIN OR AQUAGLYCEROPORIN RELATED"/>
    <property type="match status" value="1"/>
</dbReference>
<protein>
    <submittedName>
        <fullName evidence="8">Putative aquaporin transporter</fullName>
    </submittedName>
</protein>
<keyword evidence="4 7" id="KW-0812">Transmembrane</keyword>
<evidence type="ECO:0000313" key="8">
    <source>
        <dbReference type="EMBL" id="RWR00083.1"/>
    </source>
</evidence>